<dbReference type="AlphaFoldDB" id="A0AAE0C164"/>
<comment type="caution">
    <text evidence="1">The sequence shown here is derived from an EMBL/GenBank/DDBJ whole genome shotgun (WGS) entry which is preliminary data.</text>
</comment>
<dbReference type="EMBL" id="LGRX02030310">
    <property type="protein sequence ID" value="KAK3245869.1"/>
    <property type="molecule type" value="Genomic_DNA"/>
</dbReference>
<name>A0AAE0C164_9CHLO</name>
<evidence type="ECO:0000313" key="1">
    <source>
        <dbReference type="EMBL" id="KAK3245869.1"/>
    </source>
</evidence>
<sequence length="333" mass="37214">MNEKKLSSCIAEFPTAVSPGAKMTKTKQNCYKQMWQIVDDEHSKLLPSTLYCQALDVYEEAVKKFCVRMHVLLKPSESLPPSSELMTECVAVQKAFSQVTSCYHICSVQFNEVMNIDELGNTPECMANNHRMLFCFMNDQETNSFAALQGLTDCIYKMCCMQAEFECQTADQPVENKLCLQQMCYEVCTLMSGGCDPGKRKDVCEKIALGMAIHCVQNMKKTLHTPAINTLICDAVSLCGKILKLSVGLERHIDSMRTACNFRRICLNMCSPELVTQCMRSTHLSKKSESPLDLMDFMQQMVTSAKNTTLTIQGNLPTADRSSLASMIANASK</sequence>
<keyword evidence="2" id="KW-1185">Reference proteome</keyword>
<accession>A0AAE0C164</accession>
<evidence type="ECO:0000313" key="2">
    <source>
        <dbReference type="Proteomes" id="UP001190700"/>
    </source>
</evidence>
<proteinExistence type="predicted"/>
<dbReference type="Proteomes" id="UP001190700">
    <property type="component" value="Unassembled WGS sequence"/>
</dbReference>
<reference evidence="1 2" key="1">
    <citation type="journal article" date="2015" name="Genome Biol. Evol.">
        <title>Comparative Genomics of a Bacterivorous Green Alga Reveals Evolutionary Causalities and Consequences of Phago-Mixotrophic Mode of Nutrition.</title>
        <authorList>
            <person name="Burns J.A."/>
            <person name="Paasch A."/>
            <person name="Narechania A."/>
            <person name="Kim E."/>
        </authorList>
    </citation>
    <scope>NUCLEOTIDE SEQUENCE [LARGE SCALE GENOMIC DNA]</scope>
    <source>
        <strain evidence="1 2">PLY_AMNH</strain>
    </source>
</reference>
<organism evidence="1 2">
    <name type="scientific">Cymbomonas tetramitiformis</name>
    <dbReference type="NCBI Taxonomy" id="36881"/>
    <lineage>
        <taxon>Eukaryota</taxon>
        <taxon>Viridiplantae</taxon>
        <taxon>Chlorophyta</taxon>
        <taxon>Pyramimonadophyceae</taxon>
        <taxon>Pyramimonadales</taxon>
        <taxon>Pyramimonadaceae</taxon>
        <taxon>Cymbomonas</taxon>
    </lineage>
</organism>
<gene>
    <name evidence="1" type="ORF">CYMTET_44690</name>
</gene>
<protein>
    <submittedName>
        <fullName evidence="1">Uncharacterized protein</fullName>
    </submittedName>
</protein>